<evidence type="ECO:0000256" key="1">
    <source>
        <dbReference type="PROSITE-ProRule" id="PRU00267"/>
    </source>
</evidence>
<dbReference type="EMBL" id="KX517878">
    <property type="protein sequence ID" value="AOR51702.1"/>
    <property type="molecule type" value="mRNA"/>
</dbReference>
<dbReference type="GO" id="GO:0003677">
    <property type="term" value="F:DNA binding"/>
    <property type="evidence" value="ECO:0007669"/>
    <property type="project" value="UniProtKB-UniRule"/>
</dbReference>
<gene>
    <name evidence="4" type="primary">MAT1-2</name>
</gene>
<dbReference type="CDD" id="cd01389">
    <property type="entry name" value="HMG-box_ROX1-like"/>
    <property type="match status" value="1"/>
</dbReference>
<dbReference type="Pfam" id="PF00505">
    <property type="entry name" value="HMG_box"/>
    <property type="match status" value="1"/>
</dbReference>
<dbReference type="GO" id="GO:0005634">
    <property type="term" value="C:nucleus"/>
    <property type="evidence" value="ECO:0007669"/>
    <property type="project" value="UniProtKB-UniRule"/>
</dbReference>
<accession>A0A1I9Q726</accession>
<evidence type="ECO:0000259" key="3">
    <source>
        <dbReference type="PROSITE" id="PS50118"/>
    </source>
</evidence>
<organism evidence="4">
    <name type="scientific">Phaffia rhodozyma</name>
    <name type="common">Yeast</name>
    <name type="synonym">Xanthophyllomyces dendrorhous</name>
    <dbReference type="NCBI Taxonomy" id="264483"/>
    <lineage>
        <taxon>Eukaryota</taxon>
        <taxon>Fungi</taxon>
        <taxon>Dikarya</taxon>
        <taxon>Basidiomycota</taxon>
        <taxon>Agaricomycotina</taxon>
        <taxon>Tremellomycetes</taxon>
        <taxon>Cystofilobasidiales</taxon>
        <taxon>Mrakiaceae</taxon>
        <taxon>Phaffia</taxon>
    </lineage>
</organism>
<dbReference type="SMART" id="SM00398">
    <property type="entry name" value="HMG"/>
    <property type="match status" value="1"/>
</dbReference>
<feature type="domain" description="HMG box" evidence="3">
    <location>
        <begin position="14"/>
        <end position="113"/>
    </location>
</feature>
<keyword evidence="1" id="KW-0539">Nucleus</keyword>
<evidence type="ECO:0000256" key="2">
    <source>
        <dbReference type="SAM" id="MobiDB-lite"/>
    </source>
</evidence>
<dbReference type="AlphaFoldDB" id="A0A1I9Q726"/>
<dbReference type="InterPro" id="IPR036910">
    <property type="entry name" value="HMG_box_dom_sf"/>
</dbReference>
<reference evidence="4" key="1">
    <citation type="journal article" date="2016" name="Microb. Cell Fact.">
        <title>Regulation of carotenogenesis in the red yeast Xanthophyllomyces dendrorhous: the role of the transcriptional co-repressor complex Cyc8-Tup1 involved in catabolic repression.</title>
        <authorList>
            <person name="Cordova P."/>
            <person name="Alcaino J."/>
            <person name="Bravo N."/>
            <person name="Barahona S."/>
            <person name="Sepulveda D."/>
            <person name="Fernandez-Lobato M."/>
            <person name="Baeza M."/>
            <person name="Cifuentes V."/>
        </authorList>
    </citation>
    <scope>NUCLEOTIDE SEQUENCE</scope>
    <source>
        <strain evidence="4">UCD 67-385</strain>
    </source>
</reference>
<feature type="region of interest" description="Disordered" evidence="2">
    <location>
        <begin position="154"/>
        <end position="205"/>
    </location>
</feature>
<keyword evidence="1" id="KW-0238">DNA-binding</keyword>
<protein>
    <submittedName>
        <fullName evidence="4">HMG-box transcription factor</fullName>
    </submittedName>
</protein>
<dbReference type="SUPFAM" id="SSF47095">
    <property type="entry name" value="HMG-box"/>
    <property type="match status" value="1"/>
</dbReference>
<proteinExistence type="evidence at transcript level"/>
<sequence length="461" mass="50273">MQSSSSKKTASKKIPRPSNSWILYRSATIRAFRLAESEGREYPLPPKVLEALQQSGHVFDRTVGICRTSANPIELQTIISAMWKQESEEVKKEFHAMSALVKKKHAELYPDYVYAPKRKSTSTSSAFSSQSTVNTVSASTLSSIPTFITPASPLDHSDCGSSSQSSPPVSPFAMSFPLGQRQGQLQQYHQQQEHCHQRQFETDQSTRLVKRRVSSAVVNTLSDPWAFSAQQYLHPRASVSSSDGHLSSSSYTDQAFPVHRLSWSGSDMPDMTYSSLSDSSTSPCQSPAAYYPSKDYLSPISACPSQADEFNFGSSYPMSSSPSSSSSFCGPAYTFAPSFSELSFQPASATPTTTTYGYPAVQTNNSSSTFLYTDPSYCDPYETEPQTMVYPDNIIGWTPTESAPNNGVSIGTGVMTTSLPTTMEPAWSTGWGNEMIESVADDQTVTWSLVDDCLLPVGPAC</sequence>
<feature type="DNA-binding region" description="HMG box" evidence="1">
    <location>
        <begin position="14"/>
        <end position="113"/>
    </location>
</feature>
<dbReference type="PROSITE" id="PS50118">
    <property type="entry name" value="HMG_BOX_2"/>
    <property type="match status" value="1"/>
</dbReference>
<feature type="compositionally biased region" description="Low complexity" evidence="2">
    <location>
        <begin position="178"/>
        <end position="190"/>
    </location>
</feature>
<name>A0A1I9Q726_PHARH</name>
<feature type="compositionally biased region" description="Basic and acidic residues" evidence="2">
    <location>
        <begin position="191"/>
        <end position="201"/>
    </location>
</feature>
<evidence type="ECO:0000313" key="4">
    <source>
        <dbReference type="EMBL" id="AOR51702.1"/>
    </source>
</evidence>
<dbReference type="InterPro" id="IPR009071">
    <property type="entry name" value="HMG_box_dom"/>
</dbReference>
<dbReference type="Gene3D" id="1.10.30.10">
    <property type="entry name" value="High mobility group box domain"/>
    <property type="match status" value="1"/>
</dbReference>